<feature type="coiled-coil region" evidence="1">
    <location>
        <begin position="153"/>
        <end position="180"/>
    </location>
</feature>
<organism evidence="3 4">
    <name type="scientific">Paenibacillus xylanilyticus</name>
    <dbReference type="NCBI Taxonomy" id="248903"/>
    <lineage>
        <taxon>Bacteria</taxon>
        <taxon>Bacillati</taxon>
        <taxon>Bacillota</taxon>
        <taxon>Bacilli</taxon>
        <taxon>Bacillales</taxon>
        <taxon>Paenibacillaceae</taxon>
        <taxon>Paenibacillus</taxon>
    </lineage>
</organism>
<feature type="domain" description="Copper amine oxidase-like N-terminal" evidence="2">
    <location>
        <begin position="44"/>
        <end position="99"/>
    </location>
</feature>
<keyword evidence="1" id="KW-0175">Coiled coil</keyword>
<dbReference type="RefSeq" id="WP_175393906.1">
    <property type="nucleotide sequence ID" value="NZ_JABMCB010000116.1"/>
</dbReference>
<protein>
    <submittedName>
        <fullName evidence="3">Copper amine oxidase</fullName>
    </submittedName>
</protein>
<sequence length="185" mass="19791">MKKVAYVVGGILIGVVISTTGSAFADTVKSMVGKKVSGEYSVIVNGEKLSEKGAIIDSKANVPARSLSEALGADVKVSGKTITITTEQSNTVETGSGPNNVSTTNKYIGGTKSSLETMRDSLKNQTIAPLEKAREDVSRWLSESKEQGNDLAVDQWTKELARYDSDIAKYSEELKLVEEALAEIK</sequence>
<evidence type="ECO:0000256" key="1">
    <source>
        <dbReference type="SAM" id="Coils"/>
    </source>
</evidence>
<dbReference type="Pfam" id="PF07833">
    <property type="entry name" value="Cu_amine_oxidN1"/>
    <property type="match status" value="1"/>
</dbReference>
<accession>A0A7Y6ETK0</accession>
<dbReference type="EMBL" id="JABMCB010000116">
    <property type="protein sequence ID" value="NUU73913.1"/>
    <property type="molecule type" value="Genomic_DNA"/>
</dbReference>
<comment type="caution">
    <text evidence="3">The sequence shown here is derived from an EMBL/GenBank/DDBJ whole genome shotgun (WGS) entry which is preliminary data.</text>
</comment>
<reference evidence="3 4" key="1">
    <citation type="submission" date="2020-05" db="EMBL/GenBank/DDBJ databases">
        <title>Genome Sequencing of Type Strains.</title>
        <authorList>
            <person name="Lemaire J.F."/>
            <person name="Inderbitzin P."/>
            <person name="Gregorio O.A."/>
            <person name="Collins S.B."/>
            <person name="Wespe N."/>
            <person name="Knight-Connoni V."/>
        </authorList>
    </citation>
    <scope>NUCLEOTIDE SEQUENCE [LARGE SCALE GENOMIC DNA]</scope>
    <source>
        <strain evidence="3 4">LMG 21957</strain>
    </source>
</reference>
<dbReference type="AlphaFoldDB" id="A0A7Y6ETK0"/>
<evidence type="ECO:0000313" key="3">
    <source>
        <dbReference type="EMBL" id="NUU73913.1"/>
    </source>
</evidence>
<dbReference type="Proteomes" id="UP000526125">
    <property type="component" value="Unassembled WGS sequence"/>
</dbReference>
<keyword evidence="4" id="KW-1185">Reference proteome</keyword>
<gene>
    <name evidence="3" type="ORF">HP552_01260</name>
</gene>
<dbReference type="InterPro" id="IPR012854">
    <property type="entry name" value="Cu_amine_oxidase-like_N"/>
</dbReference>
<proteinExistence type="predicted"/>
<evidence type="ECO:0000313" key="4">
    <source>
        <dbReference type="Proteomes" id="UP000526125"/>
    </source>
</evidence>
<name>A0A7Y6ETK0_9BACL</name>
<evidence type="ECO:0000259" key="2">
    <source>
        <dbReference type="Pfam" id="PF07833"/>
    </source>
</evidence>